<dbReference type="Gene3D" id="1.25.40.10">
    <property type="entry name" value="Tetratricopeptide repeat domain"/>
    <property type="match status" value="2"/>
</dbReference>
<organism evidence="7 8">
    <name type="scientific">Adineta steineri</name>
    <dbReference type="NCBI Taxonomy" id="433720"/>
    <lineage>
        <taxon>Eukaryota</taxon>
        <taxon>Metazoa</taxon>
        <taxon>Spiralia</taxon>
        <taxon>Gnathifera</taxon>
        <taxon>Rotifera</taxon>
        <taxon>Eurotatoria</taxon>
        <taxon>Bdelloidea</taxon>
        <taxon>Adinetida</taxon>
        <taxon>Adinetidae</taxon>
        <taxon>Adineta</taxon>
    </lineage>
</organism>
<evidence type="ECO:0000256" key="5">
    <source>
        <dbReference type="SAM" id="MobiDB-lite"/>
    </source>
</evidence>
<accession>A0A815D4Z4</accession>
<protein>
    <recommendedName>
        <fullName evidence="9">Tetratricopeptide repeat protein</fullName>
    </recommendedName>
</protein>
<keyword evidence="2 3" id="KW-0802">TPR repeat</keyword>
<dbReference type="Pfam" id="PF13374">
    <property type="entry name" value="TPR_10"/>
    <property type="match status" value="1"/>
</dbReference>
<evidence type="ECO:0008006" key="9">
    <source>
        <dbReference type="Google" id="ProtNLM"/>
    </source>
</evidence>
<evidence type="ECO:0000256" key="1">
    <source>
        <dbReference type="ARBA" id="ARBA00022737"/>
    </source>
</evidence>
<feature type="repeat" description="TPR" evidence="3">
    <location>
        <begin position="542"/>
        <end position="575"/>
    </location>
</feature>
<dbReference type="Gene3D" id="3.90.176.10">
    <property type="entry name" value="Toxin ADP-ribosyltransferase, Chain A, domain 1"/>
    <property type="match status" value="1"/>
</dbReference>
<name>A0A815D4Z4_9BILA</name>
<dbReference type="PANTHER" id="PTHR45641">
    <property type="entry name" value="TETRATRICOPEPTIDE REPEAT PROTEIN (AFU_ORTHOLOGUE AFUA_6G03870)"/>
    <property type="match status" value="1"/>
</dbReference>
<dbReference type="SUPFAM" id="SSF56399">
    <property type="entry name" value="ADP-ribosylation"/>
    <property type="match status" value="1"/>
</dbReference>
<feature type="region of interest" description="Disordered" evidence="5">
    <location>
        <begin position="1"/>
        <end position="22"/>
    </location>
</feature>
<evidence type="ECO:0000313" key="7">
    <source>
        <dbReference type="EMBL" id="CAF1292973.1"/>
    </source>
</evidence>
<dbReference type="EMBL" id="CAJNOM010000259">
    <property type="protein sequence ID" value="CAF1292973.1"/>
    <property type="molecule type" value="Genomic_DNA"/>
</dbReference>
<keyword evidence="4" id="KW-0175">Coiled coil</keyword>
<reference evidence="7" key="1">
    <citation type="submission" date="2021-02" db="EMBL/GenBank/DDBJ databases">
        <authorList>
            <person name="Nowell W R."/>
        </authorList>
    </citation>
    <scope>NUCLEOTIDE SEQUENCE</scope>
</reference>
<dbReference type="InterPro" id="IPR011990">
    <property type="entry name" value="TPR-like_helical_dom_sf"/>
</dbReference>
<feature type="repeat" description="TPR" evidence="3">
    <location>
        <begin position="500"/>
        <end position="533"/>
    </location>
</feature>
<keyword evidence="1" id="KW-0677">Repeat</keyword>
<dbReference type="InterPro" id="IPR019734">
    <property type="entry name" value="TPR_rpt"/>
</dbReference>
<comment type="caution">
    <text evidence="7">The sequence shown here is derived from an EMBL/GenBank/DDBJ whole genome shotgun (WGS) entry which is preliminary data.</text>
</comment>
<dbReference type="PROSITE" id="PS51996">
    <property type="entry name" value="TR_MART"/>
    <property type="match status" value="1"/>
</dbReference>
<dbReference type="OrthoDB" id="19588at2759"/>
<dbReference type="SUPFAM" id="SSF48452">
    <property type="entry name" value="TPR-like"/>
    <property type="match status" value="1"/>
</dbReference>
<dbReference type="Proteomes" id="UP000663877">
    <property type="component" value="Unassembled WGS sequence"/>
</dbReference>
<feature type="repeat" description="TPR" evidence="3">
    <location>
        <begin position="460"/>
        <end position="493"/>
    </location>
</feature>
<feature type="coiled-coil region" evidence="4">
    <location>
        <begin position="632"/>
        <end position="659"/>
    </location>
</feature>
<evidence type="ECO:0000256" key="2">
    <source>
        <dbReference type="ARBA" id="ARBA00022803"/>
    </source>
</evidence>
<sequence>MSKSKSTLSATNPASSTTDSIRNTALQEPARRILQNFLLVWLDANFDEINKDLKKSLDRVRRVIPFIKTFTDAQECIDFLSKIKREKIFMIVSGSLGQTVIPEIEHLPQLDSVYVYCGNEEFHKKWAQKISKIKGVYSNIEPIRNALKINRENCDRETTKISFNGIDPIFMYTQLLKQTILEIEDDDKESMKELAEYCRFQKIIDEEQIDKMEHEYYDHTPIWWYTAPYFIYSMLNAGLREMDIDIILKMNFFIRHLHNDIDKLHDEQQASSKNTTPFPVYRGQGLSLENFDKMQQNNKGGLMSFNNFLSTSLNRETSLEFARAPVLKKDSDMVGILFVMTIDPVVCAKSSIPYADVKDVGFFKATEAEILFTTHSVFRIDHIKKISDTQTDRLWEVRLTLVGKENNEMNELTKHLGKEISGETGWSRLGDILRRLRESEKCEQLYNLLLEKATTDQQRTEYYNQLGRLYCDMNENLKALSSYEQAIAISKKNFDIPLMANIYSNIGEVYRQMGEYSMALSKFNTSIELKETFLPSDDPSFAPTYNNLGLVYASIEEYATALSYYEKDLEISKKILPPNHPDLAVSYCNIGDTYLRMEEYSKALLYYELSLEIRKIALPPNHRYLASSYCGIAHAYNAMNEYSKAIQAYERQLEIEKINIPSDHPDLAIPLTNLGFIYMSMFKFSKALYYYEKAYQIDKKTLSPDHPRLSRTIQAIGILEKAVVIHPESDPIGSEDESKDV</sequence>
<dbReference type="Pfam" id="PF13181">
    <property type="entry name" value="TPR_8"/>
    <property type="match status" value="1"/>
</dbReference>
<dbReference type="Pfam" id="PF13424">
    <property type="entry name" value="TPR_12"/>
    <property type="match status" value="2"/>
</dbReference>
<gene>
    <name evidence="6" type="ORF">BJG266_LOCUS26716</name>
    <name evidence="7" type="ORF">QVE165_LOCUS30802</name>
</gene>
<keyword evidence="8" id="KW-1185">Reference proteome</keyword>
<dbReference type="PANTHER" id="PTHR45641:SF19">
    <property type="entry name" value="NEPHROCYSTIN-3"/>
    <property type="match status" value="1"/>
</dbReference>
<evidence type="ECO:0000256" key="3">
    <source>
        <dbReference type="PROSITE-ProRule" id="PRU00339"/>
    </source>
</evidence>
<proteinExistence type="predicted"/>
<feature type="repeat" description="TPR" evidence="3">
    <location>
        <begin position="584"/>
        <end position="617"/>
    </location>
</feature>
<dbReference type="SMART" id="SM00028">
    <property type="entry name" value="TPR"/>
    <property type="match status" value="7"/>
</dbReference>
<evidence type="ECO:0000256" key="4">
    <source>
        <dbReference type="SAM" id="Coils"/>
    </source>
</evidence>
<feature type="repeat" description="TPR" evidence="3">
    <location>
        <begin position="626"/>
        <end position="659"/>
    </location>
</feature>
<dbReference type="PROSITE" id="PS50293">
    <property type="entry name" value="TPR_REGION"/>
    <property type="match status" value="1"/>
</dbReference>
<dbReference type="AlphaFoldDB" id="A0A815D4Z4"/>
<feature type="repeat" description="TPR" evidence="3">
    <location>
        <begin position="668"/>
        <end position="701"/>
    </location>
</feature>
<evidence type="ECO:0000313" key="6">
    <source>
        <dbReference type="EMBL" id="CAF1197768.1"/>
    </source>
</evidence>
<evidence type="ECO:0000313" key="8">
    <source>
        <dbReference type="Proteomes" id="UP000663832"/>
    </source>
</evidence>
<dbReference type="EMBL" id="CAJNOI010000229">
    <property type="protein sequence ID" value="CAF1197768.1"/>
    <property type="molecule type" value="Genomic_DNA"/>
</dbReference>
<dbReference type="PROSITE" id="PS50005">
    <property type="entry name" value="TPR"/>
    <property type="match status" value="6"/>
</dbReference>
<dbReference type="Proteomes" id="UP000663832">
    <property type="component" value="Unassembled WGS sequence"/>
</dbReference>